<dbReference type="InterPro" id="IPR019410">
    <property type="entry name" value="Methyltransf_16"/>
</dbReference>
<feature type="region of interest" description="Disordered" evidence="1">
    <location>
        <begin position="482"/>
        <end position="502"/>
    </location>
</feature>
<dbReference type="InterPro" id="IPR029063">
    <property type="entry name" value="SAM-dependent_MTases_sf"/>
</dbReference>
<dbReference type="EMBL" id="CAMXCT010000161">
    <property type="protein sequence ID" value="CAI3974827.1"/>
    <property type="molecule type" value="Genomic_DNA"/>
</dbReference>
<protein>
    <submittedName>
        <fullName evidence="3">Protein N-lysine methyltransferase METTL21D (Methyltransferase-like protein 21D) (VCP lysine methyltransferase) (VCP-KMT) (Valosin-containing protein lysine methyltransferase)</fullName>
    </submittedName>
</protein>
<dbReference type="EMBL" id="CAMXCT020000161">
    <property type="protein sequence ID" value="CAL1128202.1"/>
    <property type="molecule type" value="Genomic_DNA"/>
</dbReference>
<keyword evidence="3" id="KW-0489">Methyltransferase</keyword>
<feature type="compositionally biased region" description="Basic and acidic residues" evidence="1">
    <location>
        <begin position="493"/>
        <end position="502"/>
    </location>
</feature>
<reference evidence="2" key="1">
    <citation type="submission" date="2022-10" db="EMBL/GenBank/DDBJ databases">
        <authorList>
            <person name="Chen Y."/>
            <person name="Dougan E. K."/>
            <person name="Chan C."/>
            <person name="Rhodes N."/>
            <person name="Thang M."/>
        </authorList>
    </citation>
    <scope>NUCLEOTIDE SEQUENCE</scope>
</reference>
<dbReference type="PANTHER" id="PTHR14614">
    <property type="entry name" value="HEPATOCELLULAR CARCINOMA-ASSOCIATED ANTIGEN"/>
    <property type="match status" value="1"/>
</dbReference>
<proteinExistence type="predicted"/>
<comment type="caution">
    <text evidence="2">The sequence shown here is derived from an EMBL/GenBank/DDBJ whole genome shotgun (WGS) entry which is preliminary data.</text>
</comment>
<evidence type="ECO:0000313" key="2">
    <source>
        <dbReference type="EMBL" id="CAI3974827.1"/>
    </source>
</evidence>
<dbReference type="EMBL" id="CAMXCT030000161">
    <property type="protein sequence ID" value="CAL4762139.1"/>
    <property type="molecule type" value="Genomic_DNA"/>
</dbReference>
<dbReference type="SUPFAM" id="SSF53335">
    <property type="entry name" value="S-adenosyl-L-methionine-dependent methyltransferases"/>
    <property type="match status" value="1"/>
</dbReference>
<dbReference type="OrthoDB" id="419771at2759"/>
<dbReference type="Proteomes" id="UP001152797">
    <property type="component" value="Unassembled WGS sequence"/>
</dbReference>
<evidence type="ECO:0000313" key="4">
    <source>
        <dbReference type="Proteomes" id="UP001152797"/>
    </source>
</evidence>
<keyword evidence="4" id="KW-1185">Reference proteome</keyword>
<evidence type="ECO:0000313" key="3">
    <source>
        <dbReference type="EMBL" id="CAL4762139.1"/>
    </source>
</evidence>
<organism evidence="2">
    <name type="scientific">Cladocopium goreaui</name>
    <dbReference type="NCBI Taxonomy" id="2562237"/>
    <lineage>
        <taxon>Eukaryota</taxon>
        <taxon>Sar</taxon>
        <taxon>Alveolata</taxon>
        <taxon>Dinophyceae</taxon>
        <taxon>Suessiales</taxon>
        <taxon>Symbiodiniaceae</taxon>
        <taxon>Cladocopium</taxon>
    </lineage>
</organism>
<gene>
    <name evidence="2" type="ORF">C1SCF055_LOCUS3198</name>
</gene>
<name>A0A9P1FI71_9DINO</name>
<dbReference type="Gene3D" id="3.40.50.150">
    <property type="entry name" value="Vaccinia Virus protein VP39"/>
    <property type="match status" value="1"/>
</dbReference>
<dbReference type="AlphaFoldDB" id="A0A9P1FI71"/>
<dbReference type="GO" id="GO:0032259">
    <property type="term" value="P:methylation"/>
    <property type="evidence" value="ECO:0007669"/>
    <property type="project" value="UniProtKB-KW"/>
</dbReference>
<dbReference type="PANTHER" id="PTHR14614:SF109">
    <property type="entry name" value="RIBOSOMAL LYSINE N-METHYLTRANSFERASE 5"/>
    <property type="match status" value="1"/>
</dbReference>
<accession>A0A9P1FI71</accession>
<dbReference type="Pfam" id="PF10294">
    <property type="entry name" value="Methyltransf_16"/>
    <property type="match status" value="1"/>
</dbReference>
<evidence type="ECO:0000256" key="1">
    <source>
        <dbReference type="SAM" id="MobiDB-lite"/>
    </source>
</evidence>
<reference evidence="3 4" key="2">
    <citation type="submission" date="2024-05" db="EMBL/GenBank/DDBJ databases">
        <authorList>
            <person name="Chen Y."/>
            <person name="Shah S."/>
            <person name="Dougan E. K."/>
            <person name="Thang M."/>
            <person name="Chan C."/>
        </authorList>
    </citation>
    <scope>NUCLEOTIDE SEQUENCE [LARGE SCALE GENOMIC DNA]</scope>
</reference>
<keyword evidence="3" id="KW-0808">Transferase</keyword>
<sequence length="502" mass="54687">MEEEEVLTLRPLFEETLVEPTNQLELDFGPGLFFRLAQRPEQFIRLEPAELSKSPTECTRRTGCMAWDASVVLAGILANVSNVSNVANVANVAGSGGDFDGAAFWRRLAAAGGGGGVIELGAGETGLVGLMAAKLLQCHCYLTDLPDVVPHLQHNIDSNIADIADSADADLSPGRPGSFVRATAYQWGESTALPRPSGLILAADCLYDTENVEPFVDALLELSGPSTECLVAFDTALNRWGAYDAFLAHAQEHWRVETLPWEVQLKGFRKNEVKVYWLSREPQRFDQKGPSVKALVPGKEATVGRSLCDPTFGKAGIVYSPERIAESWEDFLDALGFLRSSPIRQHVRQLFSREDLEEQLQGLFDALSGGQPALDKGSFLNFSSKIRGQVHVLLDMKTKIALLPPTVEDSQWIQQSFDAVFPPEAPLDRNAFPGVAKLVLLRRVVRTLIEYVGIEELKGGMAAPLVVDIAVELQTGQPFHLGTVAPSSAPSRSGERLDLIAE</sequence>
<dbReference type="GO" id="GO:0008168">
    <property type="term" value="F:methyltransferase activity"/>
    <property type="evidence" value="ECO:0007669"/>
    <property type="project" value="UniProtKB-KW"/>
</dbReference>